<name>A0A830GYV9_9CREN</name>
<evidence type="ECO:0000313" key="2">
    <source>
        <dbReference type="Proteomes" id="UP000610960"/>
    </source>
</evidence>
<sequence>MSYPALKGGASCFLAPPCLWLSATGRGRSLAGNVNCDYFARFLHLREFDALNHKGYVDPLGER</sequence>
<organism evidence="1 2">
    <name type="scientific">Thermocladium modestius</name>
    <dbReference type="NCBI Taxonomy" id="62609"/>
    <lineage>
        <taxon>Archaea</taxon>
        <taxon>Thermoproteota</taxon>
        <taxon>Thermoprotei</taxon>
        <taxon>Thermoproteales</taxon>
        <taxon>Thermoproteaceae</taxon>
        <taxon>Thermocladium</taxon>
    </lineage>
</organism>
<proteinExistence type="predicted"/>
<dbReference type="EMBL" id="BMNL01000004">
    <property type="protein sequence ID" value="GGP22551.1"/>
    <property type="molecule type" value="Genomic_DNA"/>
</dbReference>
<comment type="caution">
    <text evidence="1">The sequence shown here is derived from an EMBL/GenBank/DDBJ whole genome shotgun (WGS) entry which is preliminary data.</text>
</comment>
<dbReference type="Proteomes" id="UP000610960">
    <property type="component" value="Unassembled WGS sequence"/>
</dbReference>
<gene>
    <name evidence="1" type="ORF">GCM10007981_19070</name>
</gene>
<evidence type="ECO:0000313" key="1">
    <source>
        <dbReference type="EMBL" id="GGP22551.1"/>
    </source>
</evidence>
<accession>A0A830GYV9</accession>
<protein>
    <submittedName>
        <fullName evidence="1">Uncharacterized protein</fullName>
    </submittedName>
</protein>
<dbReference type="AlphaFoldDB" id="A0A830GYV9"/>
<keyword evidence="2" id="KW-1185">Reference proteome</keyword>
<reference evidence="1" key="1">
    <citation type="journal article" date="2014" name="Int. J. Syst. Evol. Microbiol.">
        <title>Complete genome sequence of Corynebacterium casei LMG S-19264T (=DSM 44701T), isolated from a smear-ripened cheese.</title>
        <authorList>
            <consortium name="US DOE Joint Genome Institute (JGI-PGF)"/>
            <person name="Walter F."/>
            <person name="Albersmeier A."/>
            <person name="Kalinowski J."/>
            <person name="Ruckert C."/>
        </authorList>
    </citation>
    <scope>NUCLEOTIDE SEQUENCE</scope>
    <source>
        <strain evidence="1">JCM 10088</strain>
    </source>
</reference>
<reference evidence="1" key="2">
    <citation type="submission" date="2020-09" db="EMBL/GenBank/DDBJ databases">
        <authorList>
            <person name="Sun Q."/>
            <person name="Ohkuma M."/>
        </authorList>
    </citation>
    <scope>NUCLEOTIDE SEQUENCE</scope>
    <source>
        <strain evidence="1">JCM 10088</strain>
    </source>
</reference>